<reference evidence="2 3" key="1">
    <citation type="submission" date="2014-02" db="EMBL/GenBank/DDBJ databases">
        <title>The small core and large imbalanced accessory genome model reveals a collaborative survival strategy of Sorangium cellulosum strains in nature.</title>
        <authorList>
            <person name="Han K."/>
            <person name="Peng R."/>
            <person name="Blom J."/>
            <person name="Li Y.-Z."/>
        </authorList>
    </citation>
    <scope>NUCLEOTIDE SEQUENCE [LARGE SCALE GENOMIC DNA]</scope>
    <source>
        <strain evidence="2 3">So0011-07</strain>
    </source>
</reference>
<evidence type="ECO:0000313" key="3">
    <source>
        <dbReference type="Proteomes" id="UP000075635"/>
    </source>
</evidence>
<comment type="caution">
    <text evidence="2">The sequence shown here is derived from an EMBL/GenBank/DDBJ whole genome shotgun (WGS) entry which is preliminary data.</text>
</comment>
<gene>
    <name evidence="2" type="ORF">BE17_42670</name>
</gene>
<protein>
    <submittedName>
        <fullName evidence="2">Uncharacterized protein</fullName>
    </submittedName>
</protein>
<sequence length="107" mass="11698">MTGTAPQGSMAAPSSKVGGGSQAPLVEPIELSLPLDQYAALCAELVLFPDASEAIFRRYGLGSTEMRLAVDAAWKERLSKRPAEYARWQQLYRNHHAHFTKRGAPAE</sequence>
<feature type="region of interest" description="Disordered" evidence="1">
    <location>
        <begin position="1"/>
        <end position="23"/>
    </location>
</feature>
<evidence type="ECO:0000313" key="2">
    <source>
        <dbReference type="EMBL" id="KYF77618.1"/>
    </source>
</evidence>
<accession>A0A150RD15</accession>
<dbReference type="Proteomes" id="UP000075635">
    <property type="component" value="Unassembled WGS sequence"/>
</dbReference>
<organism evidence="2 3">
    <name type="scientific">Sorangium cellulosum</name>
    <name type="common">Polyangium cellulosum</name>
    <dbReference type="NCBI Taxonomy" id="56"/>
    <lineage>
        <taxon>Bacteria</taxon>
        <taxon>Pseudomonadati</taxon>
        <taxon>Myxococcota</taxon>
        <taxon>Polyangia</taxon>
        <taxon>Polyangiales</taxon>
        <taxon>Polyangiaceae</taxon>
        <taxon>Sorangium</taxon>
    </lineage>
</organism>
<dbReference type="AlphaFoldDB" id="A0A150RD15"/>
<proteinExistence type="predicted"/>
<dbReference type="EMBL" id="JEMB01002873">
    <property type="protein sequence ID" value="KYF77618.1"/>
    <property type="molecule type" value="Genomic_DNA"/>
</dbReference>
<name>A0A150RD15_SORCE</name>
<evidence type="ECO:0000256" key="1">
    <source>
        <dbReference type="SAM" id="MobiDB-lite"/>
    </source>
</evidence>